<accession>A0ABQ9JQY3</accession>
<proteinExistence type="predicted"/>
<sequence length="83" mass="9949">MASYRRCQMTKRRKGNSQHFTGEVMKVFVDRKLSRVEDEGINNKIKFSGINSAAWEIRSRMFLLIENYAESKTREIFYQQKHE</sequence>
<organism evidence="1 2">
    <name type="scientific">Molorchus minor</name>
    <dbReference type="NCBI Taxonomy" id="1323400"/>
    <lineage>
        <taxon>Eukaryota</taxon>
        <taxon>Metazoa</taxon>
        <taxon>Ecdysozoa</taxon>
        <taxon>Arthropoda</taxon>
        <taxon>Hexapoda</taxon>
        <taxon>Insecta</taxon>
        <taxon>Pterygota</taxon>
        <taxon>Neoptera</taxon>
        <taxon>Endopterygota</taxon>
        <taxon>Coleoptera</taxon>
        <taxon>Polyphaga</taxon>
        <taxon>Cucujiformia</taxon>
        <taxon>Chrysomeloidea</taxon>
        <taxon>Cerambycidae</taxon>
        <taxon>Lamiinae</taxon>
        <taxon>Monochamini</taxon>
        <taxon>Molorchus</taxon>
    </lineage>
</organism>
<reference evidence="1" key="1">
    <citation type="journal article" date="2023" name="Insect Mol. Biol.">
        <title>Genome sequencing provides insights into the evolution of gene families encoding plant cell wall-degrading enzymes in longhorned beetles.</title>
        <authorList>
            <person name="Shin N.R."/>
            <person name="Okamura Y."/>
            <person name="Kirsch R."/>
            <person name="Pauchet Y."/>
        </authorList>
    </citation>
    <scope>NUCLEOTIDE SEQUENCE</scope>
    <source>
        <strain evidence="1">MMC_N1</strain>
    </source>
</reference>
<evidence type="ECO:0000313" key="1">
    <source>
        <dbReference type="EMBL" id="KAJ8980322.1"/>
    </source>
</evidence>
<dbReference type="EMBL" id="JAPWTJ010000267">
    <property type="protein sequence ID" value="KAJ8980322.1"/>
    <property type="molecule type" value="Genomic_DNA"/>
</dbReference>
<dbReference type="Proteomes" id="UP001162164">
    <property type="component" value="Unassembled WGS sequence"/>
</dbReference>
<protein>
    <submittedName>
        <fullName evidence="1">Uncharacterized protein</fullName>
    </submittedName>
</protein>
<evidence type="ECO:0000313" key="2">
    <source>
        <dbReference type="Proteomes" id="UP001162164"/>
    </source>
</evidence>
<keyword evidence="2" id="KW-1185">Reference proteome</keyword>
<comment type="caution">
    <text evidence="1">The sequence shown here is derived from an EMBL/GenBank/DDBJ whole genome shotgun (WGS) entry which is preliminary data.</text>
</comment>
<name>A0ABQ9JQY3_9CUCU</name>
<gene>
    <name evidence="1" type="ORF">NQ317_009344</name>
</gene>